<evidence type="ECO:0000313" key="3">
    <source>
        <dbReference type="EMBL" id="EDL46609.1"/>
    </source>
</evidence>
<dbReference type="PROSITE" id="PS51286">
    <property type="entry name" value="RAP"/>
    <property type="match status" value="1"/>
</dbReference>
<dbReference type="AlphaFoldDB" id="A5K2F9"/>
<feature type="region of interest" description="Disordered" evidence="1">
    <location>
        <begin position="357"/>
        <end position="389"/>
    </location>
</feature>
<organism evidence="3 4">
    <name type="scientific">Plasmodium vivax (strain Salvador I)</name>
    <dbReference type="NCBI Taxonomy" id="126793"/>
    <lineage>
        <taxon>Eukaryota</taxon>
        <taxon>Sar</taxon>
        <taxon>Alveolata</taxon>
        <taxon>Apicomplexa</taxon>
        <taxon>Aconoidasida</taxon>
        <taxon>Haemosporida</taxon>
        <taxon>Plasmodiidae</taxon>
        <taxon>Plasmodium</taxon>
        <taxon>Plasmodium (Plasmodium)</taxon>
    </lineage>
</organism>
<evidence type="ECO:0000313" key="4">
    <source>
        <dbReference type="Proteomes" id="UP000008333"/>
    </source>
</evidence>
<dbReference type="RefSeq" id="XP_001616336.1">
    <property type="nucleotide sequence ID" value="XM_001616286.1"/>
</dbReference>
<name>A5K2F9_PLAVS</name>
<dbReference type="SMART" id="SM00952">
    <property type="entry name" value="RAP"/>
    <property type="match status" value="1"/>
</dbReference>
<gene>
    <name evidence="3" type="ORF">PVX_114740</name>
</gene>
<comment type="caution">
    <text evidence="3">The sequence shown here is derived from an EMBL/GenBank/DDBJ whole genome shotgun (WGS) entry which is preliminary data.</text>
</comment>
<evidence type="ECO:0000259" key="2">
    <source>
        <dbReference type="PROSITE" id="PS51286"/>
    </source>
</evidence>
<evidence type="ECO:0000256" key="1">
    <source>
        <dbReference type="SAM" id="MobiDB-lite"/>
    </source>
</evidence>
<dbReference type="GeneID" id="5475635"/>
<dbReference type="OMA" id="HMLYKSI"/>
<dbReference type="InParanoid" id="A5K2F9"/>
<dbReference type="InterPro" id="IPR013584">
    <property type="entry name" value="RAP"/>
</dbReference>
<feature type="region of interest" description="Disordered" evidence="1">
    <location>
        <begin position="821"/>
        <end position="865"/>
    </location>
</feature>
<dbReference type="KEGG" id="pvx:PVX_114740"/>
<feature type="compositionally biased region" description="Low complexity" evidence="1">
    <location>
        <begin position="357"/>
        <end position="368"/>
    </location>
</feature>
<reference evidence="3 4" key="1">
    <citation type="journal article" date="2008" name="Nature">
        <title>Comparative genomics of the neglected human malaria parasite Plasmodium vivax.</title>
        <authorList>
            <person name="Carlton J.M."/>
            <person name="Adams J.H."/>
            <person name="Silva J.C."/>
            <person name="Bidwell S.L."/>
            <person name="Lorenzi H."/>
            <person name="Caler E."/>
            <person name="Crabtree J."/>
            <person name="Angiuoli S.V."/>
            <person name="Merino E.F."/>
            <person name="Amedeo P."/>
            <person name="Cheng Q."/>
            <person name="Coulson R.M."/>
            <person name="Crabb B.S."/>
            <person name="Del Portillo H.A."/>
            <person name="Essien K."/>
            <person name="Feldblyum T.V."/>
            <person name="Fernandez-Becerra C."/>
            <person name="Gilson P.R."/>
            <person name="Gueye A.H."/>
            <person name="Guo X."/>
            <person name="Kang'a S."/>
            <person name="Kooij T.W."/>
            <person name="Korsinczky M."/>
            <person name="Meyer E.V."/>
            <person name="Nene V."/>
            <person name="Paulsen I."/>
            <person name="White O."/>
            <person name="Ralph S.A."/>
            <person name="Ren Q."/>
            <person name="Sargeant T.J."/>
            <person name="Salzberg S.L."/>
            <person name="Stoeckert C.J."/>
            <person name="Sullivan S.A."/>
            <person name="Yamamoto M.M."/>
            <person name="Hoffman S.L."/>
            <person name="Wortman J.R."/>
            <person name="Gardner M.J."/>
            <person name="Galinski M.R."/>
            <person name="Barnwell J.W."/>
            <person name="Fraser-Liggett C.M."/>
        </authorList>
    </citation>
    <scope>NUCLEOTIDE SEQUENCE [LARGE SCALE GENOMIC DNA]</scope>
    <source>
        <strain evidence="3 4">Salvador I</strain>
    </source>
</reference>
<dbReference type="Pfam" id="PF08373">
    <property type="entry name" value="RAP"/>
    <property type="match status" value="1"/>
</dbReference>
<proteinExistence type="predicted"/>
<dbReference type="PhylomeDB" id="A5K2F9"/>
<keyword evidence="4" id="KW-1185">Reference proteome</keyword>
<sequence>MAMQAKRLNALFYAPLGRKAQGIFNWPIGLQTERRRGKFPYTTACTLIGTPSRGKHAEENIPMEELKKYLCVEKIHSEDFKKIMNKCMQVNKDNDIRIEDLLLILILFTKFVPHFKKICGDSLHDEICHNIFSSIKLKAHYLYTSKMLIHTMNILTNLQFIDNALVSAFTNKCSYFIQKEEYEIEDLVHFLSVFSKIYLLKNDPKFVKLKSFNWVLIKNICNKLTYNFDRFFLTYRDYAYTHKLKKKIHQQIEQIKQIEQIEQIKQIEQIEQIKQIEQIEQIRNIHLEGKSSRLPSHGSANVLNRLGAVNPCAKRVKRGNSELQAGDELGGGLPCFDSSIRFAQNSSVNQHLGDAPSAIAPSAAAPFPTVGSPPNRATPNELPSDLSQLGSPQERHYLLDTLLSISRSLSDLKFAHMGLLNEVASRLQSHFVEAAQEGVQMQSRDDVDHSPYGEFEERSYPPPASKIFYIMQCHLYLQVDHHMLYKSILNTYKNHLPKVGNLVVLFFLLAKNKLFPSKTIHLFDALFREKISQGQLDEGDLSTLLQSYAMHNYREGSVIRLILSRLLPSCVSRNRGVSGVSGVRGDDVNHANHVHQESSCFNPGEVPLPNGRSVRSGKWRQTANCCGGDPNCSGEDPQTFSPRVDLPGKVKILHSLFKLDVYEEALICEVSNGVSEDSINHLGYKELAKLLLAMCYFSVDNAHAYNLIIKNLIKFDIILDNVYLTQLKICELALRTRHVPNVYDRLNEECKEYMAFVKAKEKGLEYHIKSDLQKEIKNILLTFNLCLSEEVPLGPYDVDFVEEDETFFRIPRNWHLRRDGQAFLTPGGGTQHSANYNKHPPHQGESAPMGHPPEGDSPNGNPPKRRTKLIIEVNGEHHFYKNSKSYTALSKLKHKLLSDLGYTVVNIPYFEWGQLKSNLDRKAYIKKLISDSLTFEVVNVLPLNQKSEPLGGEEMAKVASTIRQSRRRTDFLSGIAKLRGKNKLAFLKRKVKNV</sequence>
<dbReference type="VEuPathDB" id="PlasmoDB:PVX_114740"/>
<dbReference type="EMBL" id="AAKM01000003">
    <property type="protein sequence ID" value="EDL46609.1"/>
    <property type="molecule type" value="Genomic_DNA"/>
</dbReference>
<protein>
    <recommendedName>
        <fullName evidence="2">RAP domain-containing protein</fullName>
    </recommendedName>
</protein>
<dbReference type="Proteomes" id="UP000008333">
    <property type="component" value="Unassembled WGS sequence"/>
</dbReference>
<accession>A5K2F9</accession>
<feature type="domain" description="RAP" evidence="2">
    <location>
        <begin position="869"/>
        <end position="927"/>
    </location>
</feature>